<proteinExistence type="predicted"/>
<evidence type="ECO:0000256" key="4">
    <source>
        <dbReference type="ARBA" id="ARBA00022857"/>
    </source>
</evidence>
<evidence type="ECO:0000256" key="5">
    <source>
        <dbReference type="ARBA" id="ARBA00023002"/>
    </source>
</evidence>
<feature type="binding site" evidence="10">
    <location>
        <position position="251"/>
    </location>
    <ligand>
        <name>glycerol</name>
        <dbReference type="ChEBI" id="CHEBI:17754"/>
    </ligand>
</feature>
<dbReference type="Gene3D" id="3.40.50.1970">
    <property type="match status" value="1"/>
</dbReference>
<keyword evidence="3 10" id="KW-0479">Metal-binding</keyword>
<dbReference type="InterPro" id="IPR032837">
    <property type="entry name" value="G1PDH"/>
</dbReference>
<dbReference type="PANTHER" id="PTHR43616:SF5">
    <property type="entry name" value="GLYCEROL DEHYDROGENASE 1"/>
    <property type="match status" value="1"/>
</dbReference>
<evidence type="ECO:0000313" key="13">
    <source>
        <dbReference type="EMBL" id="MBR7832326.1"/>
    </source>
</evidence>
<keyword evidence="5" id="KW-0560">Oxidoreductase</keyword>
<evidence type="ECO:0000313" key="14">
    <source>
        <dbReference type="Proteomes" id="UP000675781"/>
    </source>
</evidence>
<keyword evidence="1" id="KW-0963">Cytoplasm</keyword>
<keyword evidence="14" id="KW-1185">Reference proteome</keyword>
<dbReference type="GO" id="GO:0008654">
    <property type="term" value="P:phospholipid biosynthetic process"/>
    <property type="evidence" value="ECO:0007669"/>
    <property type="project" value="UniProtKB-KW"/>
</dbReference>
<evidence type="ECO:0000256" key="8">
    <source>
        <dbReference type="ARBA" id="ARBA00023209"/>
    </source>
</evidence>
<dbReference type="GO" id="GO:0046872">
    <property type="term" value="F:metal ion binding"/>
    <property type="evidence" value="ECO:0007669"/>
    <property type="project" value="UniProtKB-KW"/>
</dbReference>
<organism evidence="13 14">
    <name type="scientific">Actinospica durhamensis</name>
    <dbReference type="NCBI Taxonomy" id="1508375"/>
    <lineage>
        <taxon>Bacteria</taxon>
        <taxon>Bacillati</taxon>
        <taxon>Actinomycetota</taxon>
        <taxon>Actinomycetes</taxon>
        <taxon>Catenulisporales</taxon>
        <taxon>Actinospicaceae</taxon>
        <taxon>Actinospica</taxon>
    </lineage>
</organism>
<accession>A0A941EJF4</accession>
<dbReference type="SUPFAM" id="SSF56796">
    <property type="entry name" value="Dehydroquinate synthase-like"/>
    <property type="match status" value="1"/>
</dbReference>
<dbReference type="AlphaFoldDB" id="A0A941EJF4"/>
<evidence type="ECO:0000256" key="2">
    <source>
        <dbReference type="ARBA" id="ARBA00022516"/>
    </source>
</evidence>
<keyword evidence="10" id="KW-0862">Zinc</keyword>
<dbReference type="Pfam" id="PF13685">
    <property type="entry name" value="Fe-ADH_2"/>
    <property type="match status" value="1"/>
</dbReference>
<keyword evidence="2" id="KW-0444">Lipid biosynthesis</keyword>
<reference evidence="13" key="1">
    <citation type="submission" date="2021-04" db="EMBL/GenBank/DDBJ databases">
        <title>Genome based classification of Actinospica acidithermotolerans sp. nov., an actinobacterium isolated from an Indonesian hot spring.</title>
        <authorList>
            <person name="Kusuma A.B."/>
            <person name="Putra K.E."/>
            <person name="Nafisah S."/>
            <person name="Loh J."/>
            <person name="Nouioui I."/>
            <person name="Goodfellow M."/>
        </authorList>
    </citation>
    <scope>NUCLEOTIDE SEQUENCE</scope>
    <source>
        <strain evidence="13">CSCA 57</strain>
    </source>
</reference>
<keyword evidence="8" id="KW-0594">Phospholipid biosynthesis</keyword>
<sequence length="356" mass="36941">MAVLSRLIQAPAAVRIGPGVATELPAILADQRISGSGKLAIAISEGSGLTLRERLSADLPADAGWFTVSRASLDSAVDLADRIRAAGTAFDTLVAIGGGKVIDAAKYAAARLGMPLVAVATNLAHDGICSPVATLENDAGTGSYGVPSPIGVVIDLDLVREAPVRYVRAGIGEALSNISALADWELSHRETGEPVDGLAAAMARTAAEAVLRHPGTVADEHFLAVLADALVLSGQAMTVAGTSRPGSGACHEINHAINQLYPKLAAQHGEQCGVGAVFATHLRGDRDRAAEMAETLTRHELPVTPGDLGLGIDQFVEAVTFAPHTRPGRFTILEHLDLSRGEIHDAVKDYVATYAR</sequence>
<evidence type="ECO:0000256" key="12">
    <source>
        <dbReference type="PIRSR" id="PIRSR000112-3"/>
    </source>
</evidence>
<protein>
    <submittedName>
        <fullName evidence="13">Iron-containing alcohol dehydrogenase family protein</fullName>
    </submittedName>
</protein>
<name>A0A941EJF4_9ACTN</name>
<dbReference type="Gene3D" id="1.20.1090.10">
    <property type="entry name" value="Dehydroquinate synthase-like - alpha domain"/>
    <property type="match status" value="1"/>
</dbReference>
<evidence type="ECO:0000256" key="7">
    <source>
        <dbReference type="ARBA" id="ARBA00023098"/>
    </source>
</evidence>
<dbReference type="CDD" id="cd08174">
    <property type="entry name" value="G1PDH-like"/>
    <property type="match status" value="1"/>
</dbReference>
<dbReference type="EMBL" id="JAGSOG010000009">
    <property type="protein sequence ID" value="MBR7832326.1"/>
    <property type="molecule type" value="Genomic_DNA"/>
</dbReference>
<evidence type="ECO:0000256" key="1">
    <source>
        <dbReference type="ARBA" id="ARBA00022490"/>
    </source>
</evidence>
<keyword evidence="9" id="KW-1208">Phospholipid metabolism</keyword>
<feature type="binding site" evidence="10">
    <location>
        <position position="268"/>
    </location>
    <ligand>
        <name>glycerol</name>
        <dbReference type="ChEBI" id="CHEBI:17754"/>
    </ligand>
</feature>
<comment type="caution">
    <text evidence="13">The sequence shown here is derived from an EMBL/GenBank/DDBJ whole genome shotgun (WGS) entry which is preliminary data.</text>
</comment>
<dbReference type="InterPro" id="IPR016205">
    <property type="entry name" value="Glycerol_DH"/>
</dbReference>
<feature type="binding site" evidence="11">
    <location>
        <position position="126"/>
    </location>
    <ligand>
        <name>glycerol</name>
        <dbReference type="ChEBI" id="CHEBI:17754"/>
    </ligand>
</feature>
<dbReference type="GO" id="GO:0016614">
    <property type="term" value="F:oxidoreductase activity, acting on CH-OH group of donors"/>
    <property type="evidence" value="ECO:0007669"/>
    <property type="project" value="InterPro"/>
</dbReference>
<dbReference type="Proteomes" id="UP000675781">
    <property type="component" value="Unassembled WGS sequence"/>
</dbReference>
<feature type="binding site" evidence="12">
    <location>
        <position position="130"/>
    </location>
    <ligand>
        <name>NAD(+)</name>
        <dbReference type="ChEBI" id="CHEBI:57540"/>
    </ligand>
</feature>
<keyword evidence="7" id="KW-0443">Lipid metabolism</keyword>
<evidence type="ECO:0000256" key="3">
    <source>
        <dbReference type="ARBA" id="ARBA00022723"/>
    </source>
</evidence>
<dbReference type="PIRSF" id="PIRSF000112">
    <property type="entry name" value="Glycerol_dehydrogenase"/>
    <property type="match status" value="1"/>
</dbReference>
<dbReference type="RefSeq" id="WP_212526857.1">
    <property type="nucleotide sequence ID" value="NZ_JAGSOG010000009.1"/>
</dbReference>
<keyword evidence="4" id="KW-0521">NADP</keyword>
<evidence type="ECO:0000256" key="9">
    <source>
        <dbReference type="ARBA" id="ARBA00023264"/>
    </source>
</evidence>
<comment type="cofactor">
    <cofactor evidence="10">
        <name>Zn(2+)</name>
        <dbReference type="ChEBI" id="CHEBI:29105"/>
    </cofactor>
    <text evidence="10">Binds 1 zinc ion per subunit.</text>
</comment>
<gene>
    <name evidence="13" type="ORF">KDL01_03600</name>
</gene>
<evidence type="ECO:0000256" key="11">
    <source>
        <dbReference type="PIRSR" id="PIRSR000112-2"/>
    </source>
</evidence>
<evidence type="ECO:0000256" key="10">
    <source>
        <dbReference type="PIRSR" id="PIRSR000112-1"/>
    </source>
</evidence>
<keyword evidence="6 12" id="KW-0520">NAD</keyword>
<feature type="binding site" evidence="12">
    <location>
        <begin position="99"/>
        <end position="103"/>
    </location>
    <ligand>
        <name>NAD(+)</name>
        <dbReference type="ChEBI" id="CHEBI:57540"/>
    </ligand>
</feature>
<feature type="binding site" evidence="10">
    <location>
        <position position="173"/>
    </location>
    <ligand>
        <name>glycerol</name>
        <dbReference type="ChEBI" id="CHEBI:17754"/>
    </ligand>
</feature>
<evidence type="ECO:0000256" key="6">
    <source>
        <dbReference type="ARBA" id="ARBA00023027"/>
    </source>
</evidence>
<dbReference type="PANTHER" id="PTHR43616">
    <property type="entry name" value="GLYCEROL DEHYDROGENASE"/>
    <property type="match status" value="1"/>
</dbReference>